<dbReference type="OrthoDB" id="5600002at2759"/>
<keyword evidence="3" id="KW-1185">Reference proteome</keyword>
<feature type="region of interest" description="Disordered" evidence="1">
    <location>
        <begin position="98"/>
        <end position="430"/>
    </location>
</feature>
<feature type="compositionally biased region" description="Low complexity" evidence="1">
    <location>
        <begin position="377"/>
        <end position="419"/>
    </location>
</feature>
<evidence type="ECO:0000313" key="2">
    <source>
        <dbReference type="EMBL" id="THG98703.1"/>
    </source>
</evidence>
<name>A0A4S4KKE0_9AGAM</name>
<feature type="compositionally biased region" description="Polar residues" evidence="1">
    <location>
        <begin position="185"/>
        <end position="201"/>
    </location>
</feature>
<accession>A0A4S4KKE0</accession>
<feature type="compositionally biased region" description="Polar residues" evidence="1">
    <location>
        <begin position="237"/>
        <end position="258"/>
    </location>
</feature>
<dbReference type="Proteomes" id="UP000308199">
    <property type="component" value="Unassembled WGS sequence"/>
</dbReference>
<dbReference type="AlphaFoldDB" id="A0A4S4KKE0"/>
<dbReference type="EMBL" id="SGPK01000724">
    <property type="protein sequence ID" value="THG98703.1"/>
    <property type="molecule type" value="Genomic_DNA"/>
</dbReference>
<feature type="compositionally biased region" description="Polar residues" evidence="1">
    <location>
        <begin position="120"/>
        <end position="154"/>
    </location>
</feature>
<feature type="region of interest" description="Disordered" evidence="1">
    <location>
        <begin position="1"/>
        <end position="85"/>
    </location>
</feature>
<feature type="compositionally biased region" description="Polar residues" evidence="1">
    <location>
        <begin position="49"/>
        <end position="59"/>
    </location>
</feature>
<reference evidence="2 3" key="1">
    <citation type="submission" date="2019-02" db="EMBL/GenBank/DDBJ databases">
        <title>Genome sequencing of the rare red list fungi Phellinidium pouzarii.</title>
        <authorList>
            <person name="Buettner E."/>
            <person name="Kellner H."/>
        </authorList>
    </citation>
    <scope>NUCLEOTIDE SEQUENCE [LARGE SCALE GENOMIC DNA]</scope>
    <source>
        <strain evidence="2 3">DSM 108285</strain>
    </source>
</reference>
<evidence type="ECO:0000256" key="1">
    <source>
        <dbReference type="SAM" id="MobiDB-lite"/>
    </source>
</evidence>
<gene>
    <name evidence="2" type="ORF">EW145_g7385</name>
</gene>
<protein>
    <submittedName>
        <fullName evidence="2">Uncharacterized protein</fullName>
    </submittedName>
</protein>
<feature type="compositionally biased region" description="Low complexity" evidence="1">
    <location>
        <begin position="343"/>
        <end position="369"/>
    </location>
</feature>
<evidence type="ECO:0000313" key="3">
    <source>
        <dbReference type="Proteomes" id="UP000308199"/>
    </source>
</evidence>
<comment type="caution">
    <text evidence="2">The sequence shown here is derived from an EMBL/GenBank/DDBJ whole genome shotgun (WGS) entry which is preliminary data.</text>
</comment>
<organism evidence="2 3">
    <name type="scientific">Phellinidium pouzarii</name>
    <dbReference type="NCBI Taxonomy" id="167371"/>
    <lineage>
        <taxon>Eukaryota</taxon>
        <taxon>Fungi</taxon>
        <taxon>Dikarya</taxon>
        <taxon>Basidiomycota</taxon>
        <taxon>Agaricomycotina</taxon>
        <taxon>Agaricomycetes</taxon>
        <taxon>Hymenochaetales</taxon>
        <taxon>Hymenochaetaceae</taxon>
        <taxon>Phellinidium</taxon>
    </lineage>
</organism>
<feature type="compositionally biased region" description="Polar residues" evidence="1">
    <location>
        <begin position="161"/>
        <end position="175"/>
    </location>
</feature>
<proteinExistence type="predicted"/>
<feature type="compositionally biased region" description="Gly residues" evidence="1">
    <location>
        <begin position="1"/>
        <end position="22"/>
    </location>
</feature>
<sequence>MPNGVGVGMPGQGPGPGVGVGSPGYLQSAGSRAATPAQGGGGAGGLTHPSPSLPNRQVPQTPPSFGGMSVPTGGGRGPPFDQMNTDIAKIDPQTMSELKAELGLGNKDPTMMSFDEKTRLLNTYKSRQQAGPSNQAGPNARNQQGRGSKRNSVSPPDEVMTQHQEIPTKGESSPPAQKRVRRSPESSAPPNAQGPPGSQTPMAGLYPPSMMPPAIRSGPSFTPQMSHMSPGMMMQQGMVTAPQQMTQQFQPKSNQQQYMMHKMGAGDPQTFAPDVNQPRSAPPVFAPGGAGNVGNRPGQQQNKPSGNMMPPPSSPATNGAGKPPSQQQGVQGKSDGTAKTESSPRSGQQQQPPSVSAGAAPSPATSTSGQAGGGAGAPSRPSTASSITPVSSTAAAPPASAEAASSVAASVSASVQPTSGGSADPAKRGF</sequence>